<feature type="domain" description="Mur ligase central" evidence="1">
    <location>
        <begin position="54"/>
        <end position="152"/>
    </location>
</feature>
<dbReference type="SUPFAM" id="SSF53623">
    <property type="entry name" value="MurD-like peptide ligases, catalytic domain"/>
    <property type="match status" value="1"/>
</dbReference>
<evidence type="ECO:0000313" key="3">
    <source>
        <dbReference type="EMBL" id="NMB70479.1"/>
    </source>
</evidence>
<accession>A0A7X9HIB9</accession>
<dbReference type="Pfam" id="PF08245">
    <property type="entry name" value="Mur_ligase_M"/>
    <property type="match status" value="1"/>
</dbReference>
<comment type="caution">
    <text evidence="3">The sequence shown here is derived from an EMBL/GenBank/DDBJ whole genome shotgun (WGS) entry which is preliminary data.</text>
</comment>
<dbReference type="InterPro" id="IPR013564">
    <property type="entry name" value="MurT_C"/>
</dbReference>
<dbReference type="Gene3D" id="3.40.1190.10">
    <property type="entry name" value="Mur-like, catalytic domain"/>
    <property type="match status" value="1"/>
</dbReference>
<dbReference type="Proteomes" id="UP000526033">
    <property type="component" value="Unassembled WGS sequence"/>
</dbReference>
<dbReference type="EMBL" id="JAAZNL010000065">
    <property type="protein sequence ID" value="NMB70479.1"/>
    <property type="molecule type" value="Genomic_DNA"/>
</dbReference>
<evidence type="ECO:0000313" key="4">
    <source>
        <dbReference type="Proteomes" id="UP000526033"/>
    </source>
</evidence>
<evidence type="ECO:0000259" key="1">
    <source>
        <dbReference type="Pfam" id="PF08245"/>
    </source>
</evidence>
<dbReference type="GO" id="GO:0005524">
    <property type="term" value="F:ATP binding"/>
    <property type="evidence" value="ECO:0007669"/>
    <property type="project" value="InterPro"/>
</dbReference>
<dbReference type="PANTHER" id="PTHR23135:SF7">
    <property type="entry name" value="LIPID II ISOGLUTAMINYL SYNTHASE (GLUTAMINE-HYDROLYZING) SUBUNIT MURT"/>
    <property type="match status" value="1"/>
</dbReference>
<organism evidence="3 4">
    <name type="scientific">candidate division WWE3 bacterium</name>
    <dbReference type="NCBI Taxonomy" id="2053526"/>
    <lineage>
        <taxon>Bacteria</taxon>
        <taxon>Katanobacteria</taxon>
    </lineage>
</organism>
<dbReference type="Pfam" id="PF08353">
    <property type="entry name" value="MurT_C"/>
    <property type="match status" value="1"/>
</dbReference>
<dbReference type="AlphaFoldDB" id="A0A7X9HIB9"/>
<reference evidence="3 4" key="1">
    <citation type="journal article" date="2020" name="Biotechnol. Biofuels">
        <title>New insights from the biogas microbiome by comprehensive genome-resolved metagenomics of nearly 1600 species originating from multiple anaerobic digesters.</title>
        <authorList>
            <person name="Campanaro S."/>
            <person name="Treu L."/>
            <person name="Rodriguez-R L.M."/>
            <person name="Kovalovszki A."/>
            <person name="Ziels R.M."/>
            <person name="Maus I."/>
            <person name="Zhu X."/>
            <person name="Kougias P.G."/>
            <person name="Basile A."/>
            <person name="Luo G."/>
            <person name="Schluter A."/>
            <person name="Konstantinidis K.T."/>
            <person name="Angelidaki I."/>
        </authorList>
    </citation>
    <scope>NUCLEOTIDE SEQUENCE [LARGE SCALE GENOMIC DNA]</scope>
    <source>
        <strain evidence="3">AS27yjCOA_165</strain>
    </source>
</reference>
<dbReference type="PANTHER" id="PTHR23135">
    <property type="entry name" value="MUR LIGASE FAMILY MEMBER"/>
    <property type="match status" value="1"/>
</dbReference>
<feature type="domain" description="Lipid II isoglutaminyl synthase (glutamine-hydrolyzing) subunit MurT C-terminal" evidence="2">
    <location>
        <begin position="255"/>
        <end position="368"/>
    </location>
</feature>
<dbReference type="InterPro" id="IPR013221">
    <property type="entry name" value="Mur_ligase_cen"/>
</dbReference>
<dbReference type="GO" id="GO:0016881">
    <property type="term" value="F:acid-amino acid ligase activity"/>
    <property type="evidence" value="ECO:0007669"/>
    <property type="project" value="InterPro"/>
</dbReference>
<gene>
    <name evidence="3" type="ORF">GYA27_04805</name>
</gene>
<evidence type="ECO:0000259" key="2">
    <source>
        <dbReference type="Pfam" id="PF08353"/>
    </source>
</evidence>
<sequence>MFYIALLLAKIANHIIVLLHLGAGFTWPGYIAVSVYPGILNEFKKRYSTKYIFISGTNGKTTTAKLISHILHKENYIVISNKSGANLVNGIVSALLLETSFFKKKNLDFCVLEVDELALIELLKVIEPRVLVLLNLSRDQLDRYGEIDIILDKWVDSLRNTKSISVVMDSLQPEFKKVSEYYKGPVFYFDDSLEPLEHTNLVGDYNAKNLNAALTVCGLFGIGKDRCFNALSDFSVAYGRGEMIDYQGKSFRIFLAKNPSSFNNNLTLLLAGNLKYDTLLLVLNDEVRDGRDISWIYDVDPSLLEKACLGKNVYVAGTRNLDMCARLNYSGVDSSGIKTDTSLQKIVNECSSDETAKSIAVLPNYSAMLETRKLLTGKEIL</sequence>
<name>A0A7X9HIB9_UNCKA</name>
<protein>
    <submittedName>
        <fullName evidence="3">DUF1727 domain-containing protein</fullName>
    </submittedName>
</protein>
<proteinExistence type="predicted"/>
<dbReference type="InterPro" id="IPR036565">
    <property type="entry name" value="Mur-like_cat_sf"/>
</dbReference>